<comment type="caution">
    <text evidence="6">The sequence shown here is derived from an EMBL/GenBank/DDBJ whole genome shotgun (WGS) entry which is preliminary data.</text>
</comment>
<dbReference type="Pfam" id="PF00072">
    <property type="entry name" value="Response_reg"/>
    <property type="match status" value="1"/>
</dbReference>
<dbReference type="PANTHER" id="PTHR48111">
    <property type="entry name" value="REGULATOR OF RPOS"/>
    <property type="match status" value="1"/>
</dbReference>
<evidence type="ECO:0000259" key="4">
    <source>
        <dbReference type="PROSITE" id="PS50110"/>
    </source>
</evidence>
<sequence length="231" mass="26167">MKILIVEDDFLIVAQIRECLERLNHEVIATFDDANLALAFVENNRPDFVFMDIELNGPLDGIQCANALRNRYSIPSIFVTSHHETDILNESMAVAPLNFLPKPFEDSNIEAVVALAAITLKLNPLNDTPNIVQIQEYEFNFEYDSLKKDGQIIKLTDKELLLASLLFKNVGNIVSKEEISKYVYEGDLTTDSSLRRLVSRTREKLPGLNIQSESKQGYFLTKNKTSNIKSL</sequence>
<dbReference type="HOGENOM" id="CLU_000445_30_3_7"/>
<dbReference type="InterPro" id="IPR011006">
    <property type="entry name" value="CheY-like_superfamily"/>
</dbReference>
<dbReference type="Gene3D" id="3.40.50.2300">
    <property type="match status" value="1"/>
</dbReference>
<evidence type="ECO:0000256" key="3">
    <source>
        <dbReference type="PROSITE-ProRule" id="PRU01091"/>
    </source>
</evidence>
<evidence type="ECO:0000256" key="1">
    <source>
        <dbReference type="ARBA" id="ARBA00023125"/>
    </source>
</evidence>
<dbReference type="PANTHER" id="PTHR48111:SF69">
    <property type="entry name" value="RESPONSE REGULATOR RECEIVER"/>
    <property type="match status" value="1"/>
</dbReference>
<accession>B6BJ21</accession>
<accession>H1FWW0</accession>
<keyword evidence="7" id="KW-1185">Reference proteome</keyword>
<dbReference type="Proteomes" id="UP000006431">
    <property type="component" value="Unassembled WGS sequence"/>
</dbReference>
<keyword evidence="1 3" id="KW-0238">DNA-binding</keyword>
<dbReference type="EMBL" id="AFRZ01000001">
    <property type="protein sequence ID" value="EHP30536.1"/>
    <property type="molecule type" value="Genomic_DNA"/>
</dbReference>
<dbReference type="STRING" id="929558.SMGD1_2013"/>
<dbReference type="RefSeq" id="WP_008335400.1">
    <property type="nucleotide sequence ID" value="NZ_AFRZ01000001.1"/>
</dbReference>
<dbReference type="InterPro" id="IPR036388">
    <property type="entry name" value="WH-like_DNA-bd_sf"/>
</dbReference>
<gene>
    <name evidence="6" type="ORF">SMGD1_2013</name>
</gene>
<dbReference type="AlphaFoldDB" id="B6BJ21"/>
<feature type="domain" description="Response regulatory" evidence="4">
    <location>
        <begin position="2"/>
        <end position="117"/>
    </location>
</feature>
<dbReference type="PROSITE" id="PS50110">
    <property type="entry name" value="RESPONSE_REGULATORY"/>
    <property type="match status" value="1"/>
</dbReference>
<dbReference type="InterPro" id="IPR016032">
    <property type="entry name" value="Sig_transdc_resp-reg_C-effctor"/>
</dbReference>
<dbReference type="InterPro" id="IPR039420">
    <property type="entry name" value="WalR-like"/>
</dbReference>
<protein>
    <submittedName>
        <fullName evidence="6">Two-component response regulator</fullName>
    </submittedName>
</protein>
<proteinExistence type="predicted"/>
<feature type="domain" description="OmpR/PhoB-type" evidence="5">
    <location>
        <begin position="129"/>
        <end position="222"/>
    </location>
</feature>
<dbReference type="SMART" id="SM00862">
    <property type="entry name" value="Trans_reg_C"/>
    <property type="match status" value="1"/>
</dbReference>
<organism evidence="6 7">
    <name type="scientific">Sulfurimonas gotlandica (strain DSM 19862 / JCM 16533 / GD1)</name>
    <dbReference type="NCBI Taxonomy" id="929558"/>
    <lineage>
        <taxon>Bacteria</taxon>
        <taxon>Pseudomonadati</taxon>
        <taxon>Campylobacterota</taxon>
        <taxon>Epsilonproteobacteria</taxon>
        <taxon>Campylobacterales</taxon>
        <taxon>Sulfurimonadaceae</taxon>
        <taxon>Sulfurimonas</taxon>
    </lineage>
</organism>
<keyword evidence="2" id="KW-0597">Phosphoprotein</keyword>
<dbReference type="PATRIC" id="fig|929558.5.peg.2004"/>
<dbReference type="SMART" id="SM00448">
    <property type="entry name" value="REC"/>
    <property type="match status" value="1"/>
</dbReference>
<dbReference type="OrthoDB" id="8912111at2"/>
<dbReference type="Gene3D" id="1.10.10.10">
    <property type="entry name" value="Winged helix-like DNA-binding domain superfamily/Winged helix DNA-binding domain"/>
    <property type="match status" value="1"/>
</dbReference>
<dbReference type="Pfam" id="PF00486">
    <property type="entry name" value="Trans_reg_C"/>
    <property type="match status" value="1"/>
</dbReference>
<feature type="modified residue" description="4-aspartylphosphate" evidence="2">
    <location>
        <position position="52"/>
    </location>
</feature>
<dbReference type="InterPro" id="IPR001789">
    <property type="entry name" value="Sig_transdc_resp-reg_receiver"/>
</dbReference>
<dbReference type="SUPFAM" id="SSF46894">
    <property type="entry name" value="C-terminal effector domain of the bipartite response regulators"/>
    <property type="match status" value="1"/>
</dbReference>
<feature type="DNA-binding region" description="OmpR/PhoB-type" evidence="3">
    <location>
        <begin position="129"/>
        <end position="222"/>
    </location>
</feature>
<dbReference type="GO" id="GO:0000976">
    <property type="term" value="F:transcription cis-regulatory region binding"/>
    <property type="evidence" value="ECO:0007669"/>
    <property type="project" value="TreeGrafter"/>
</dbReference>
<evidence type="ECO:0000313" key="6">
    <source>
        <dbReference type="EMBL" id="EHP30536.1"/>
    </source>
</evidence>
<dbReference type="eggNOG" id="COG0745">
    <property type="taxonomic scope" value="Bacteria"/>
</dbReference>
<evidence type="ECO:0000256" key="2">
    <source>
        <dbReference type="PROSITE-ProRule" id="PRU00169"/>
    </source>
</evidence>
<dbReference type="SUPFAM" id="SSF52172">
    <property type="entry name" value="CheY-like"/>
    <property type="match status" value="1"/>
</dbReference>
<dbReference type="InterPro" id="IPR001867">
    <property type="entry name" value="OmpR/PhoB-type_DNA-bd"/>
</dbReference>
<evidence type="ECO:0000313" key="7">
    <source>
        <dbReference type="Proteomes" id="UP000006431"/>
    </source>
</evidence>
<dbReference type="GO" id="GO:0005829">
    <property type="term" value="C:cytosol"/>
    <property type="evidence" value="ECO:0007669"/>
    <property type="project" value="TreeGrafter"/>
</dbReference>
<dbReference type="GO" id="GO:0006355">
    <property type="term" value="P:regulation of DNA-templated transcription"/>
    <property type="evidence" value="ECO:0007669"/>
    <property type="project" value="InterPro"/>
</dbReference>
<evidence type="ECO:0000259" key="5">
    <source>
        <dbReference type="PROSITE" id="PS51755"/>
    </source>
</evidence>
<dbReference type="GO" id="GO:0000156">
    <property type="term" value="F:phosphorelay response regulator activity"/>
    <property type="evidence" value="ECO:0007669"/>
    <property type="project" value="TreeGrafter"/>
</dbReference>
<reference evidence="6 7" key="1">
    <citation type="journal article" date="2012" name="Proc. Natl. Acad. Sci. U.S.A.">
        <title>Genome and physiology of a model Epsilonproteobacterium responsible for sulfide detoxification in marine oxygen depletion zones.</title>
        <authorList>
            <person name="Grote J."/>
            <person name="Schott T."/>
            <person name="Bruckner C.G."/>
            <person name="Glockner F.O."/>
            <person name="Jost G."/>
            <person name="Teeling H."/>
            <person name="Labrenz M."/>
            <person name="Jurgens K."/>
        </authorList>
    </citation>
    <scope>NUCLEOTIDE SEQUENCE [LARGE SCALE GENOMIC DNA]</scope>
    <source>
        <strain evidence="6 7">GD1</strain>
    </source>
</reference>
<dbReference type="PROSITE" id="PS51755">
    <property type="entry name" value="OMPR_PHOB"/>
    <property type="match status" value="1"/>
</dbReference>
<name>B6BJ21_SULGG</name>
<dbReference type="GO" id="GO:0032993">
    <property type="term" value="C:protein-DNA complex"/>
    <property type="evidence" value="ECO:0007669"/>
    <property type="project" value="TreeGrafter"/>
</dbReference>